<evidence type="ECO:0000313" key="3">
    <source>
        <dbReference type="Proteomes" id="UP000286931"/>
    </source>
</evidence>
<dbReference type="RefSeq" id="WP_126635731.1">
    <property type="nucleotide sequence ID" value="NZ_BIFH01000014.1"/>
</dbReference>
<dbReference type="Proteomes" id="UP000286931">
    <property type="component" value="Unassembled WGS sequence"/>
</dbReference>
<feature type="region of interest" description="Disordered" evidence="1">
    <location>
        <begin position="442"/>
        <end position="461"/>
    </location>
</feature>
<dbReference type="EMBL" id="BIFH01000014">
    <property type="protein sequence ID" value="GCD93434.1"/>
    <property type="molecule type" value="Genomic_DNA"/>
</dbReference>
<evidence type="ECO:0000256" key="1">
    <source>
        <dbReference type="SAM" id="MobiDB-lite"/>
    </source>
</evidence>
<dbReference type="InterPro" id="IPR046306">
    <property type="entry name" value="DUF6421"/>
</dbReference>
<keyword evidence="3" id="KW-1185">Reference proteome</keyword>
<evidence type="ECO:0000313" key="2">
    <source>
        <dbReference type="EMBL" id="GCD93434.1"/>
    </source>
</evidence>
<reference evidence="2 3" key="1">
    <citation type="submission" date="2018-12" db="EMBL/GenBank/DDBJ databases">
        <title>Draft genome sequence of Embleya hyalina NBRC 13850T.</title>
        <authorList>
            <person name="Komaki H."/>
            <person name="Hosoyama A."/>
            <person name="Kimura A."/>
            <person name="Ichikawa N."/>
            <person name="Tamura T."/>
        </authorList>
    </citation>
    <scope>NUCLEOTIDE SEQUENCE [LARGE SCALE GENOMIC DNA]</scope>
    <source>
        <strain evidence="2 3">NBRC 13850</strain>
    </source>
</reference>
<sequence>MSDMTRVAVRTAVDHPQWPVLKEAVADLRPLQAKDGSIEPSGHASARLLVADITAAIAALAPLFPYDETYLEAVVADFHRWAEADFGRPDFLDSLVAFRPERNRRDGLEHLVVFPMTTQNGNPNRNVEAVLLRVVWPQWLADLEATRYDNAMFVPLAFVDFTDGYDTDSAVLFPETVAVREVPRFTWGGIFCDREAARFRRVGAAAADTLGLELPPEAQALVESQQLAQNAFVLWDLIHDRSHMRGHMPFDPFMIKQRMPFWMYALEELRCDLTAFREAVALSAEGEPTAPLVRYAVIFDRLFRFPVTGGRVRNYDGLGGQLLFAYLHRAGVLDWSDNRLTIDWDRITDAVLGLFDEVDRLYREGVDRPKVGHWLAGYRLVAKYVPSHPGSVWAKGTAALPMDGPPKALVDAVLPDEFPLSMFYEALNRRLRDVIASTRGITADAPPVGPGEAREREAAAS</sequence>
<gene>
    <name evidence="2" type="ORF">EHYA_01078</name>
</gene>
<protein>
    <submittedName>
        <fullName evidence="2">Uncharacterized protein</fullName>
    </submittedName>
</protein>
<feature type="compositionally biased region" description="Basic and acidic residues" evidence="1">
    <location>
        <begin position="452"/>
        <end position="461"/>
    </location>
</feature>
<accession>A0A401YFP6</accession>
<dbReference type="Pfam" id="PF19985">
    <property type="entry name" value="DUF6421"/>
    <property type="match status" value="1"/>
</dbReference>
<comment type="caution">
    <text evidence="2">The sequence shown here is derived from an EMBL/GenBank/DDBJ whole genome shotgun (WGS) entry which is preliminary data.</text>
</comment>
<dbReference type="OrthoDB" id="3755108at2"/>
<proteinExistence type="predicted"/>
<organism evidence="2 3">
    <name type="scientific">Embleya hyalina</name>
    <dbReference type="NCBI Taxonomy" id="516124"/>
    <lineage>
        <taxon>Bacteria</taxon>
        <taxon>Bacillati</taxon>
        <taxon>Actinomycetota</taxon>
        <taxon>Actinomycetes</taxon>
        <taxon>Kitasatosporales</taxon>
        <taxon>Streptomycetaceae</taxon>
        <taxon>Embleya</taxon>
    </lineage>
</organism>
<name>A0A401YFP6_9ACTN</name>
<dbReference type="AlphaFoldDB" id="A0A401YFP6"/>